<dbReference type="Proteomes" id="UP000014541">
    <property type="component" value="Unassembled WGS sequence"/>
</dbReference>
<accession>S3KHJ7</accession>
<protein>
    <submittedName>
        <fullName evidence="2">Uncharacterized protein</fullName>
    </submittedName>
</protein>
<dbReference type="eggNOG" id="COG2211">
    <property type="taxonomic scope" value="Bacteria"/>
</dbReference>
<dbReference type="PANTHER" id="PTHR23526">
    <property type="entry name" value="INTEGRAL MEMBRANE TRANSPORT PROTEIN-RELATED"/>
    <property type="match status" value="1"/>
</dbReference>
<dbReference type="OrthoDB" id="355042at2"/>
<evidence type="ECO:0000313" key="2">
    <source>
        <dbReference type="EMBL" id="EPF31702.1"/>
    </source>
</evidence>
<feature type="transmembrane region" description="Helical" evidence="1">
    <location>
        <begin position="175"/>
        <end position="197"/>
    </location>
</feature>
<feature type="transmembrane region" description="Helical" evidence="1">
    <location>
        <begin position="106"/>
        <end position="125"/>
    </location>
</feature>
<dbReference type="STRING" id="1125699.HMPREF9194_02053"/>
<name>S3KHJ7_TREMA</name>
<evidence type="ECO:0000313" key="3">
    <source>
        <dbReference type="Proteomes" id="UP000014541"/>
    </source>
</evidence>
<comment type="caution">
    <text evidence="2">The sequence shown here is derived from an EMBL/GenBank/DDBJ whole genome shotgun (WGS) entry which is preliminary data.</text>
</comment>
<feature type="transmembrane region" description="Helical" evidence="1">
    <location>
        <begin position="228"/>
        <end position="250"/>
    </location>
</feature>
<dbReference type="Gene3D" id="1.20.1250.20">
    <property type="entry name" value="MFS general substrate transporter like domains"/>
    <property type="match status" value="1"/>
</dbReference>
<feature type="transmembrane region" description="Helical" evidence="1">
    <location>
        <begin position="262"/>
        <end position="284"/>
    </location>
</feature>
<evidence type="ECO:0000256" key="1">
    <source>
        <dbReference type="SAM" id="Phobius"/>
    </source>
</evidence>
<dbReference type="SUPFAM" id="SSF103473">
    <property type="entry name" value="MFS general substrate transporter"/>
    <property type="match status" value="1"/>
</dbReference>
<dbReference type="PATRIC" id="fig|1125699.3.peg.2074"/>
<dbReference type="SUPFAM" id="SSF48371">
    <property type="entry name" value="ARM repeat"/>
    <property type="match status" value="1"/>
</dbReference>
<feature type="transmembrane region" description="Helical" evidence="1">
    <location>
        <begin position="315"/>
        <end position="334"/>
    </location>
</feature>
<keyword evidence="1" id="KW-0812">Transmembrane</keyword>
<feature type="transmembrane region" description="Helical" evidence="1">
    <location>
        <begin position="354"/>
        <end position="376"/>
    </location>
</feature>
<dbReference type="InterPro" id="IPR052528">
    <property type="entry name" value="Sugar_transport-like"/>
</dbReference>
<dbReference type="eggNOG" id="COG1413">
    <property type="taxonomic scope" value="Bacteria"/>
</dbReference>
<sequence>MAVLSKYQITQGRRLYGIFSALNSASFALVTGNVLVVYAMYLNAGNAAIGLINAFASLSFFAIPLGKILAQKRPIMRVYADSWMLRNASLLPLLTIPLFVKAGLPQWGLFCILLGTFGFNFFRGVGLVANNPVISDLTPGKDRGSFLVFLSVVNNTAALITILLLAIALHFGDSLVVLSAAMFVGIILGFMASFLLYKMPSSAQNTGPSNGSFSKNFIAAVHDRNFRIYIAAFSVVTLGVGMARPFIVVYCREVYMQPDSVITFISFFMTFGALCMGLVSRVFIDKIGAKPIYLLFTVLSLLSLIPTLISPNITTAIAAFIFLSLLAFICNLGFSGQENAAQTYFFGMFPQEAVIDMGVVYFLVMGAAGAAGSLLGGVLLDAFKDTGLSYPDVYRVFFVLQIIIIGIGFCLQIKLKTLGSYSLKEALPLFFSPRDIRGLGLLYKLDRSKQENEQTALLNELRFSNTAAAASQFAELLGSPSYAVRMRALAGMESLPALNKALEDALLREAEDGIFTTAAKAARTLGLFNVKRSVPVLKKQIGSDDYLLCGECMTALARMGETKFQLEIGQKLASTDNAHILLKGIRAMELYADSASVFILLNVLRAHAQKSDVRHEVMLALSTIMGISQAFYPSYCQYAENPDEAEVILTDLFDEISAHKKLAQNVFPPLIGEFLKDPAKADEFCRNIRVYAKQNGGVVCATLISCIPDAELTSCDCFRFFLCFWVLMLLGNPKLLEK</sequence>
<feature type="transmembrane region" description="Helical" evidence="1">
    <location>
        <begin position="396"/>
        <end position="415"/>
    </location>
</feature>
<dbReference type="InterPro" id="IPR016024">
    <property type="entry name" value="ARM-type_fold"/>
</dbReference>
<dbReference type="Gene3D" id="1.25.10.10">
    <property type="entry name" value="Leucine-rich Repeat Variant"/>
    <property type="match status" value="1"/>
</dbReference>
<proteinExistence type="predicted"/>
<reference evidence="2 3" key="1">
    <citation type="submission" date="2013-04" db="EMBL/GenBank/DDBJ databases">
        <title>The Genome Sequence of Treponema maltophilum ATCC 51939.</title>
        <authorList>
            <consortium name="The Broad Institute Genomics Platform"/>
            <person name="Earl A."/>
            <person name="Ward D."/>
            <person name="Feldgarden M."/>
            <person name="Gevers D."/>
            <person name="Leonetti C."/>
            <person name="Blanton J.M."/>
            <person name="Dewhirst F.E."/>
            <person name="Izard J."/>
            <person name="Walker B."/>
            <person name="Young S."/>
            <person name="Zeng Q."/>
            <person name="Gargeya S."/>
            <person name="Fitzgerald M."/>
            <person name="Haas B."/>
            <person name="Abouelleil A."/>
            <person name="Allen A.W."/>
            <person name="Alvarado L."/>
            <person name="Arachchi H.M."/>
            <person name="Berlin A.M."/>
            <person name="Chapman S.B."/>
            <person name="Gainer-Dewar J."/>
            <person name="Goldberg J."/>
            <person name="Griggs A."/>
            <person name="Gujja S."/>
            <person name="Hansen M."/>
            <person name="Howarth C."/>
            <person name="Imamovic A."/>
            <person name="Ireland A."/>
            <person name="Larimer J."/>
            <person name="McCowan C."/>
            <person name="Murphy C."/>
            <person name="Pearson M."/>
            <person name="Poon T.W."/>
            <person name="Priest M."/>
            <person name="Roberts A."/>
            <person name="Saif S."/>
            <person name="Shea T."/>
            <person name="Sisk P."/>
            <person name="Sykes S."/>
            <person name="Wortman J."/>
            <person name="Nusbaum C."/>
            <person name="Birren B."/>
        </authorList>
    </citation>
    <scope>NUCLEOTIDE SEQUENCE [LARGE SCALE GENOMIC DNA]</scope>
    <source>
        <strain evidence="2 3">ATCC 51939</strain>
    </source>
</reference>
<dbReference type="InterPro" id="IPR011989">
    <property type="entry name" value="ARM-like"/>
</dbReference>
<organism evidence="2 3">
    <name type="scientific">Treponema maltophilum ATCC 51939</name>
    <dbReference type="NCBI Taxonomy" id="1125699"/>
    <lineage>
        <taxon>Bacteria</taxon>
        <taxon>Pseudomonadati</taxon>
        <taxon>Spirochaetota</taxon>
        <taxon>Spirochaetia</taxon>
        <taxon>Spirochaetales</taxon>
        <taxon>Treponemataceae</taxon>
        <taxon>Treponema</taxon>
    </lineage>
</organism>
<dbReference type="EMBL" id="ATFF01000006">
    <property type="protein sequence ID" value="EPF31702.1"/>
    <property type="molecule type" value="Genomic_DNA"/>
</dbReference>
<dbReference type="HOGENOM" id="CLU_371281_0_0_12"/>
<keyword evidence="1" id="KW-1133">Transmembrane helix</keyword>
<dbReference type="AlphaFoldDB" id="S3KHJ7"/>
<dbReference type="RefSeq" id="WP_016526311.1">
    <property type="nucleotide sequence ID" value="NZ_KE332518.1"/>
</dbReference>
<feature type="transmembrane region" description="Helical" evidence="1">
    <location>
        <begin position="146"/>
        <end position="169"/>
    </location>
</feature>
<feature type="transmembrane region" description="Helical" evidence="1">
    <location>
        <begin position="47"/>
        <end position="70"/>
    </location>
</feature>
<dbReference type="InterPro" id="IPR036259">
    <property type="entry name" value="MFS_trans_sf"/>
</dbReference>
<keyword evidence="3" id="KW-1185">Reference proteome</keyword>
<feature type="transmembrane region" description="Helical" evidence="1">
    <location>
        <begin position="21"/>
        <end position="41"/>
    </location>
</feature>
<keyword evidence="1" id="KW-0472">Membrane</keyword>
<gene>
    <name evidence="2" type="ORF">HMPREF9194_02053</name>
</gene>
<dbReference type="PANTHER" id="PTHR23526:SF1">
    <property type="entry name" value="MAJOR FACILITATOR SUPERFAMILY MFS_1"/>
    <property type="match status" value="1"/>
</dbReference>
<feature type="transmembrane region" description="Helical" evidence="1">
    <location>
        <begin position="291"/>
        <end position="309"/>
    </location>
</feature>
<feature type="transmembrane region" description="Helical" evidence="1">
    <location>
        <begin position="82"/>
        <end position="100"/>
    </location>
</feature>